<evidence type="ECO:0000313" key="2">
    <source>
        <dbReference type="Proteomes" id="UP000005808"/>
    </source>
</evidence>
<gene>
    <name evidence="1" type="ORF">OR16_22418</name>
</gene>
<comment type="caution">
    <text evidence="1">The sequence shown here is derived from an EMBL/GenBank/DDBJ whole genome shotgun (WGS) entry which is preliminary data.</text>
</comment>
<dbReference type="Proteomes" id="UP000005808">
    <property type="component" value="Unassembled WGS sequence"/>
</dbReference>
<proteinExistence type="predicted"/>
<accession>H1S908</accession>
<dbReference type="AlphaFoldDB" id="H1S908"/>
<protein>
    <submittedName>
        <fullName evidence="1">Uncharacterized protein</fullName>
    </submittedName>
</protein>
<reference evidence="1 2" key="1">
    <citation type="journal article" date="2012" name="J. Bacteriol.">
        <title>De Novo Genome Project of Cupriavidus basilensis OR16.</title>
        <authorList>
            <person name="Cserhati M."/>
            <person name="Kriszt B."/>
            <person name="Szoboszlay S."/>
            <person name="Toth A."/>
            <person name="Szabo I."/>
            <person name="Tancsics A."/>
            <person name="Nagy I."/>
            <person name="Horvath B."/>
            <person name="Nagy I."/>
            <person name="Kukolya J."/>
        </authorList>
    </citation>
    <scope>NUCLEOTIDE SEQUENCE [LARGE SCALE GENOMIC DNA]</scope>
    <source>
        <strain evidence="1 2">OR16</strain>
    </source>
</reference>
<name>H1S908_9BURK</name>
<evidence type="ECO:0000313" key="1">
    <source>
        <dbReference type="EMBL" id="EHP41024.1"/>
    </source>
</evidence>
<dbReference type="RefSeq" id="WP_006159915.1">
    <property type="nucleotide sequence ID" value="NZ_AHJE01000054.1"/>
</dbReference>
<dbReference type="EMBL" id="AHJE01000054">
    <property type="protein sequence ID" value="EHP41024.1"/>
    <property type="molecule type" value="Genomic_DNA"/>
</dbReference>
<sequence length="93" mass="9790">MSITTVRVLRADDASGVIEPDAPNGKRVTYPCRGAAIAAGVHLAMQEDAVLMIHGVGEQKSEFDFSGDESPTIKLVEPTTITGCRTQTDAVAC</sequence>
<organism evidence="1 2">
    <name type="scientific">Cupriavidus basilensis OR16</name>
    <dbReference type="NCBI Taxonomy" id="1127483"/>
    <lineage>
        <taxon>Bacteria</taxon>
        <taxon>Pseudomonadati</taxon>
        <taxon>Pseudomonadota</taxon>
        <taxon>Betaproteobacteria</taxon>
        <taxon>Burkholderiales</taxon>
        <taxon>Burkholderiaceae</taxon>
        <taxon>Cupriavidus</taxon>
    </lineage>
</organism>